<dbReference type="EMBL" id="FJOG01000026">
    <property type="protein sequence ID" value="CZR64410.1"/>
    <property type="molecule type" value="Genomic_DNA"/>
</dbReference>
<gene>
    <name evidence="3" type="ORF">PAC_14308</name>
</gene>
<feature type="transmembrane region" description="Helical" evidence="2">
    <location>
        <begin position="184"/>
        <end position="206"/>
    </location>
</feature>
<keyword evidence="2" id="KW-0472">Membrane</keyword>
<feature type="transmembrane region" description="Helical" evidence="2">
    <location>
        <begin position="110"/>
        <end position="134"/>
    </location>
</feature>
<organism evidence="3 4">
    <name type="scientific">Phialocephala subalpina</name>
    <dbReference type="NCBI Taxonomy" id="576137"/>
    <lineage>
        <taxon>Eukaryota</taxon>
        <taxon>Fungi</taxon>
        <taxon>Dikarya</taxon>
        <taxon>Ascomycota</taxon>
        <taxon>Pezizomycotina</taxon>
        <taxon>Leotiomycetes</taxon>
        <taxon>Helotiales</taxon>
        <taxon>Mollisiaceae</taxon>
        <taxon>Phialocephala</taxon>
        <taxon>Phialocephala fortinii species complex</taxon>
    </lineage>
</organism>
<dbReference type="Proteomes" id="UP000184330">
    <property type="component" value="Unassembled WGS sequence"/>
</dbReference>
<keyword evidence="4" id="KW-1185">Reference proteome</keyword>
<dbReference type="AlphaFoldDB" id="A0A1L7XH99"/>
<evidence type="ECO:0000256" key="1">
    <source>
        <dbReference type="SAM" id="MobiDB-lite"/>
    </source>
</evidence>
<evidence type="ECO:0000313" key="4">
    <source>
        <dbReference type="Proteomes" id="UP000184330"/>
    </source>
</evidence>
<dbReference type="OrthoDB" id="3344043at2759"/>
<sequence length="629" mass="68033">MASEPPQPALKAAQPDAKPTSVTTVEATHDIREKGGKRRSFVPKNTTVYFSICFATVPLLLIACILIGMVYSNLGNAQGDSVLPELQLPSDTVDSSAYLVDFSATQLTTLASWASSIATLLPGVLVGLCGYRVAREMMQHSEDSNTNRLPTPYQLSLLLGTYTGGLLTVWNWISYLLWKRRQNVIPVFTFTLVVFVSSSVLAYLIWAADTWFHVTTSTGFGIVPSCEGFFNSTPGAQWFNCSNDSFLNGARVNSGYALMANIDPTRTLITVPSNESFPEVSFVTGSRRMTRTDYIATTFGFSTSCKLTTNECNMRYYDNVNNGAWMYNCTAAFSDVLAADSKYNEWTSPCRSYGTGCYGLYQNNSFLGDVPANGNDHVNPFAVGVSAQVVGLAEQLTWSSEIISADDFSNFVLACQVNVSDIKYSVINGSTTILSSTPSNDTVAFLSTGWDSLSVGTPAIQNAIVVAATTATTSTDELVTSFTSSLGKIFAAFSSDSFVEVPNVLQQFRETILVARVPKAPFYTLPILCFLMSLLGLLLGIVTLTSSPSVARDVHTRLSVAGVVAAHFEDAEQVGSKVSSMKDMFAENEGRRRNIRVGVGESDQGGWVFRIFDGGDQALLSGDAEREAV</sequence>
<evidence type="ECO:0000313" key="3">
    <source>
        <dbReference type="EMBL" id="CZR64410.1"/>
    </source>
</evidence>
<protein>
    <submittedName>
        <fullName evidence="3">Uncharacterized protein</fullName>
    </submittedName>
</protein>
<proteinExistence type="predicted"/>
<feature type="transmembrane region" description="Helical" evidence="2">
    <location>
        <begin position="47"/>
        <end position="71"/>
    </location>
</feature>
<feature type="transmembrane region" description="Helical" evidence="2">
    <location>
        <begin position="155"/>
        <end position="178"/>
    </location>
</feature>
<feature type="region of interest" description="Disordered" evidence="1">
    <location>
        <begin position="1"/>
        <end position="26"/>
    </location>
</feature>
<keyword evidence="2" id="KW-0812">Transmembrane</keyword>
<name>A0A1L7XH99_9HELO</name>
<reference evidence="3 4" key="1">
    <citation type="submission" date="2016-03" db="EMBL/GenBank/DDBJ databases">
        <authorList>
            <person name="Ploux O."/>
        </authorList>
    </citation>
    <scope>NUCLEOTIDE SEQUENCE [LARGE SCALE GENOMIC DNA]</scope>
    <source>
        <strain evidence="3 4">UAMH 11012</strain>
    </source>
</reference>
<evidence type="ECO:0000256" key="2">
    <source>
        <dbReference type="SAM" id="Phobius"/>
    </source>
</evidence>
<dbReference type="STRING" id="576137.A0A1L7XH99"/>
<accession>A0A1L7XH99</accession>
<keyword evidence="2" id="KW-1133">Transmembrane helix</keyword>
<feature type="transmembrane region" description="Helical" evidence="2">
    <location>
        <begin position="522"/>
        <end position="544"/>
    </location>
</feature>